<dbReference type="KEGG" id="cfk:CFRA_08070"/>
<dbReference type="PROSITE" id="PS51779">
    <property type="entry name" value="POTRA"/>
    <property type="match status" value="1"/>
</dbReference>
<protein>
    <recommendedName>
        <fullName evidence="8">POTRA domain-containing protein</fullName>
    </recommendedName>
</protein>
<evidence type="ECO:0000256" key="1">
    <source>
        <dbReference type="ARBA" id="ARBA00004370"/>
    </source>
</evidence>
<dbReference type="Gene3D" id="3.10.20.310">
    <property type="entry name" value="membrane protein fhac"/>
    <property type="match status" value="1"/>
</dbReference>
<comment type="subcellular location">
    <subcellularLocation>
        <location evidence="1">Membrane</location>
    </subcellularLocation>
</comment>
<dbReference type="InterPro" id="IPR013685">
    <property type="entry name" value="POTRA_FtsQ_type"/>
</dbReference>
<sequence length="210" mass="22179">MRRRVTLIVAAVVAVAVLAGVAVWAFPVFTVRDIEVEGNTNVAAEQVVEATGVGEGENLVRVDTTAAAGGVASLPWVRQATVGRHLPGTLKVTVVERTAVLKSGDKLIDDQGEEFSVDNPPEGILEAEGEAAAAPEVAEAAVALDPETRGQMAKVSAASPEEITFHTKDGREVYWGSAEAAHDKALATRTVLKREGQHWNVSNPQLVTVR</sequence>
<evidence type="ECO:0000256" key="4">
    <source>
        <dbReference type="ARBA" id="ARBA00022692"/>
    </source>
</evidence>
<dbReference type="InterPro" id="IPR050487">
    <property type="entry name" value="FtsQ_DivIB"/>
</dbReference>
<keyword evidence="6" id="KW-0472">Membrane</keyword>
<keyword evidence="7" id="KW-0131">Cell cycle</keyword>
<keyword evidence="5" id="KW-1133">Transmembrane helix</keyword>
<dbReference type="PANTHER" id="PTHR37820:SF1">
    <property type="entry name" value="CELL DIVISION PROTEIN FTSQ"/>
    <property type="match status" value="1"/>
</dbReference>
<dbReference type="AlphaFoldDB" id="A0A1L7CTR8"/>
<dbReference type="InterPro" id="IPR005548">
    <property type="entry name" value="Cell_div_FtsQ/DivIB_C"/>
</dbReference>
<evidence type="ECO:0000313" key="9">
    <source>
        <dbReference type="EMBL" id="APT89221.1"/>
    </source>
</evidence>
<evidence type="ECO:0000256" key="2">
    <source>
        <dbReference type="ARBA" id="ARBA00022475"/>
    </source>
</evidence>
<keyword evidence="2" id="KW-1003">Cell membrane</keyword>
<dbReference type="OrthoDB" id="9790760at2"/>
<reference evidence="9 10" key="1">
    <citation type="submission" date="2014-08" db="EMBL/GenBank/DDBJ databases">
        <title>Complete genome sequence of Corynebacterium frankenforstense ST18(T) (=DSM 45800(T)), isolated from raw cow milk.</title>
        <authorList>
            <person name="Ruckert C."/>
            <person name="Albersmeier A."/>
            <person name="Winkler A."/>
            <person name="Lipski A."/>
            <person name="Kalinowski J."/>
        </authorList>
    </citation>
    <scope>NUCLEOTIDE SEQUENCE [LARGE SCALE GENOMIC DNA]</scope>
    <source>
        <strain evidence="9 10">ST18</strain>
    </source>
</reference>
<name>A0A1L7CTR8_9CORY</name>
<dbReference type="GO" id="GO:0051301">
    <property type="term" value="P:cell division"/>
    <property type="evidence" value="ECO:0007669"/>
    <property type="project" value="UniProtKB-KW"/>
</dbReference>
<evidence type="ECO:0000256" key="5">
    <source>
        <dbReference type="ARBA" id="ARBA00022989"/>
    </source>
</evidence>
<accession>A0A1L7CTR8</accession>
<evidence type="ECO:0000256" key="6">
    <source>
        <dbReference type="ARBA" id="ARBA00023136"/>
    </source>
</evidence>
<dbReference type="STRING" id="1437875.CFRA_08070"/>
<evidence type="ECO:0000259" key="8">
    <source>
        <dbReference type="PROSITE" id="PS51779"/>
    </source>
</evidence>
<evidence type="ECO:0000256" key="3">
    <source>
        <dbReference type="ARBA" id="ARBA00022618"/>
    </source>
</evidence>
<feature type="domain" description="POTRA" evidence="8">
    <location>
        <begin position="29"/>
        <end position="97"/>
    </location>
</feature>
<evidence type="ECO:0000313" key="10">
    <source>
        <dbReference type="Proteomes" id="UP000185434"/>
    </source>
</evidence>
<dbReference type="Pfam" id="PF08478">
    <property type="entry name" value="POTRA_1"/>
    <property type="match status" value="1"/>
</dbReference>
<gene>
    <name evidence="9" type="ORF">CFRA_08070</name>
</gene>
<dbReference type="Proteomes" id="UP000185434">
    <property type="component" value="Chromosome"/>
</dbReference>
<dbReference type="PANTHER" id="PTHR37820">
    <property type="entry name" value="CELL DIVISION PROTEIN DIVIB"/>
    <property type="match status" value="1"/>
</dbReference>
<dbReference type="GO" id="GO:0005886">
    <property type="term" value="C:plasma membrane"/>
    <property type="evidence" value="ECO:0007669"/>
    <property type="project" value="TreeGrafter"/>
</dbReference>
<organism evidence="9 10">
    <name type="scientific">Corynebacterium frankenforstense DSM 45800</name>
    <dbReference type="NCBI Taxonomy" id="1437875"/>
    <lineage>
        <taxon>Bacteria</taxon>
        <taxon>Bacillati</taxon>
        <taxon>Actinomycetota</taxon>
        <taxon>Actinomycetes</taxon>
        <taxon>Mycobacteriales</taxon>
        <taxon>Corynebacteriaceae</taxon>
        <taxon>Corynebacterium</taxon>
    </lineage>
</organism>
<keyword evidence="10" id="KW-1185">Reference proteome</keyword>
<dbReference type="EMBL" id="CP009247">
    <property type="protein sequence ID" value="APT89221.1"/>
    <property type="molecule type" value="Genomic_DNA"/>
</dbReference>
<keyword evidence="4" id="KW-0812">Transmembrane</keyword>
<proteinExistence type="predicted"/>
<dbReference type="InterPro" id="IPR034746">
    <property type="entry name" value="POTRA"/>
</dbReference>
<keyword evidence="3" id="KW-0132">Cell division</keyword>
<dbReference type="Pfam" id="PF03799">
    <property type="entry name" value="FtsQ_DivIB_C"/>
    <property type="match status" value="1"/>
</dbReference>
<evidence type="ECO:0000256" key="7">
    <source>
        <dbReference type="ARBA" id="ARBA00023306"/>
    </source>
</evidence>